<name>A0A8X6RNJ9_TRICX</name>
<protein>
    <submittedName>
        <fullName evidence="1">Uncharacterized protein</fullName>
    </submittedName>
</protein>
<dbReference type="Proteomes" id="UP000887159">
    <property type="component" value="Unassembled WGS sequence"/>
</dbReference>
<reference evidence="1" key="1">
    <citation type="submission" date="2020-08" db="EMBL/GenBank/DDBJ databases">
        <title>Multicomponent nature underlies the extraordinary mechanical properties of spider dragline silk.</title>
        <authorList>
            <person name="Kono N."/>
            <person name="Nakamura H."/>
            <person name="Mori M."/>
            <person name="Yoshida Y."/>
            <person name="Ohtoshi R."/>
            <person name="Malay A.D."/>
            <person name="Moran D.A.P."/>
            <person name="Tomita M."/>
            <person name="Numata K."/>
            <person name="Arakawa K."/>
        </authorList>
    </citation>
    <scope>NUCLEOTIDE SEQUENCE</scope>
</reference>
<comment type="caution">
    <text evidence="1">The sequence shown here is derived from an EMBL/GenBank/DDBJ whole genome shotgun (WGS) entry which is preliminary data.</text>
</comment>
<gene>
    <name evidence="1" type="ORF">TNCV_2084491</name>
</gene>
<evidence type="ECO:0000313" key="1">
    <source>
        <dbReference type="EMBL" id="GFX95869.1"/>
    </source>
</evidence>
<organism evidence="1 2">
    <name type="scientific">Trichonephila clavipes</name>
    <name type="common">Golden silk orbweaver</name>
    <name type="synonym">Nephila clavipes</name>
    <dbReference type="NCBI Taxonomy" id="2585209"/>
    <lineage>
        <taxon>Eukaryota</taxon>
        <taxon>Metazoa</taxon>
        <taxon>Ecdysozoa</taxon>
        <taxon>Arthropoda</taxon>
        <taxon>Chelicerata</taxon>
        <taxon>Arachnida</taxon>
        <taxon>Araneae</taxon>
        <taxon>Araneomorphae</taxon>
        <taxon>Entelegynae</taxon>
        <taxon>Araneoidea</taxon>
        <taxon>Nephilidae</taxon>
        <taxon>Trichonephila</taxon>
    </lineage>
</organism>
<proteinExistence type="predicted"/>
<sequence>MDTFSSTMIPVIQLELSPNSSNNITETLPYLVGLHNHHISIQLKICGMRPNGASGSWFQYHPIRRHWKVQFTEYRLKFLIPPTNYS</sequence>
<keyword evidence="2" id="KW-1185">Reference proteome</keyword>
<accession>A0A8X6RNJ9</accession>
<dbReference type="AlphaFoldDB" id="A0A8X6RNJ9"/>
<dbReference type="EMBL" id="BMAU01021189">
    <property type="protein sequence ID" value="GFX95869.1"/>
    <property type="molecule type" value="Genomic_DNA"/>
</dbReference>
<evidence type="ECO:0000313" key="2">
    <source>
        <dbReference type="Proteomes" id="UP000887159"/>
    </source>
</evidence>